<proteinExistence type="predicted"/>
<comment type="caution">
    <text evidence="5">The sequence shown here is derived from an EMBL/GenBank/DDBJ whole genome shotgun (WGS) entry which is preliminary data.</text>
</comment>
<feature type="domain" description="CHY-type" evidence="4">
    <location>
        <begin position="20"/>
        <end position="78"/>
    </location>
</feature>
<dbReference type="InterPro" id="IPR037274">
    <property type="entry name" value="Znf_CHY_sf"/>
</dbReference>
<keyword evidence="1" id="KW-0479">Metal-binding</keyword>
<reference evidence="5 6" key="1">
    <citation type="submission" date="2020-09" db="EMBL/GenBank/DDBJ databases">
        <authorList>
            <person name="Kim M.K."/>
        </authorList>
    </citation>
    <scope>NUCLEOTIDE SEQUENCE [LARGE SCALE GENOMIC DNA]</scope>
    <source>
        <strain evidence="5 6">BT189</strain>
    </source>
</reference>
<dbReference type="Pfam" id="PF05495">
    <property type="entry name" value="zf-CHY"/>
    <property type="match status" value="1"/>
</dbReference>
<dbReference type="EMBL" id="JACXAC010000006">
    <property type="protein sequence ID" value="MBD2723924.1"/>
    <property type="molecule type" value="Genomic_DNA"/>
</dbReference>
<dbReference type="SUPFAM" id="SSF161219">
    <property type="entry name" value="CHY zinc finger-like"/>
    <property type="match status" value="1"/>
</dbReference>
<name>A0ABR8K103_9BACT</name>
<keyword evidence="6" id="KW-1185">Reference proteome</keyword>
<evidence type="ECO:0000313" key="6">
    <source>
        <dbReference type="Proteomes" id="UP000606003"/>
    </source>
</evidence>
<evidence type="ECO:0000259" key="4">
    <source>
        <dbReference type="Pfam" id="PF05495"/>
    </source>
</evidence>
<evidence type="ECO:0000256" key="1">
    <source>
        <dbReference type="ARBA" id="ARBA00022723"/>
    </source>
</evidence>
<dbReference type="InterPro" id="IPR052604">
    <property type="entry name" value="Mito_Tim_assembly_helper"/>
</dbReference>
<accession>A0ABR8K103</accession>
<dbReference type="PIRSF" id="PIRSF017292">
    <property type="entry name" value="UCP017292_Znf_CHY"/>
    <property type="match status" value="1"/>
</dbReference>
<keyword evidence="3" id="KW-0862">Zinc</keyword>
<gene>
    <name evidence="5" type="ORF">IC234_17485</name>
</gene>
<evidence type="ECO:0000256" key="3">
    <source>
        <dbReference type="ARBA" id="ARBA00022833"/>
    </source>
</evidence>
<sequence length="119" mass="13199">MSSAAPIVCHGTGVNERTQCAHWHSERDIIAIKFKCCDEFYACFDCHLETAGHALAVWPAAEFQAEAIYCGNCKNTLSIERYLSCGNRCPHCQAAFNPGCARHYPLYFEPVEPKTLLGA</sequence>
<evidence type="ECO:0000256" key="2">
    <source>
        <dbReference type="ARBA" id="ARBA00022771"/>
    </source>
</evidence>
<protein>
    <recommendedName>
        <fullName evidence="4">CHY-type domain-containing protein</fullName>
    </recommendedName>
</protein>
<dbReference type="PANTHER" id="PTHR28082">
    <property type="entry name" value="ZINC FINGER PROTEIN"/>
    <property type="match status" value="1"/>
</dbReference>
<dbReference type="RefSeq" id="WP_190927197.1">
    <property type="nucleotide sequence ID" value="NZ_JACXAC010000006.1"/>
</dbReference>
<evidence type="ECO:0000313" key="5">
    <source>
        <dbReference type="EMBL" id="MBD2723924.1"/>
    </source>
</evidence>
<dbReference type="PANTHER" id="PTHR28082:SF1">
    <property type="entry name" value="HELPER OF TIM PROTEIN 13"/>
    <property type="match status" value="1"/>
</dbReference>
<dbReference type="InterPro" id="IPR016694">
    <property type="entry name" value="UCP017292"/>
</dbReference>
<dbReference type="Proteomes" id="UP000606003">
    <property type="component" value="Unassembled WGS sequence"/>
</dbReference>
<dbReference type="InterPro" id="IPR008913">
    <property type="entry name" value="Znf_CHY"/>
</dbReference>
<keyword evidence="2" id="KW-0863">Zinc-finger</keyword>
<organism evidence="5 6">
    <name type="scientific">Hymenobacter armeniacus</name>
    <dbReference type="NCBI Taxonomy" id="2771358"/>
    <lineage>
        <taxon>Bacteria</taxon>
        <taxon>Pseudomonadati</taxon>
        <taxon>Bacteroidota</taxon>
        <taxon>Cytophagia</taxon>
        <taxon>Cytophagales</taxon>
        <taxon>Hymenobacteraceae</taxon>
        <taxon>Hymenobacter</taxon>
    </lineage>
</organism>